<dbReference type="InterPro" id="IPR011010">
    <property type="entry name" value="DNA_brk_join_enz"/>
</dbReference>
<reference evidence="1" key="1">
    <citation type="submission" date="2020-01" db="EMBL/GenBank/DDBJ databases">
        <authorList>
            <person name="Meier V. D."/>
            <person name="Meier V D."/>
        </authorList>
    </citation>
    <scope>NUCLEOTIDE SEQUENCE</scope>
    <source>
        <strain evidence="1">HLG_WM_MAG_03</strain>
    </source>
</reference>
<dbReference type="SUPFAM" id="SSF56349">
    <property type="entry name" value="DNA breaking-rejoining enzymes"/>
    <property type="match status" value="1"/>
</dbReference>
<evidence type="ECO:0000313" key="1">
    <source>
        <dbReference type="EMBL" id="CAA6803909.1"/>
    </source>
</evidence>
<dbReference type="AlphaFoldDB" id="A0A6S6SGA4"/>
<protein>
    <submittedName>
        <fullName evidence="1">Uncharacterized protein</fullName>
    </submittedName>
</protein>
<gene>
    <name evidence="1" type="ORF">HELGO_WM35339</name>
</gene>
<dbReference type="GO" id="GO:0003677">
    <property type="term" value="F:DNA binding"/>
    <property type="evidence" value="ECO:0007669"/>
    <property type="project" value="InterPro"/>
</dbReference>
<sequence length="286" mass="33003">MANLKGGSYEKQIKDAFHRLEAFGKSRHGKSDHMTHSDGIATKREMYLQDYKNFSEQNGFSEKLNKTMTNDNIQSFLNQRLEGLKTSTQENYTRGFSSMLEGLKEANIAVSVNKSIFDKKVAEIKENRVNTVRTGRAIENASNVISNLYGKRFASGVIAQIQNELGVRVTEAFEIVYNLNKYYNEFNGNIENLKGKGNHHYHSKEILSELVAKIRECSSLPSQNTYRNDLKELNVGTTHDWRYTYANSEFDKKIEEGIEYHQALREVSEELNHTRRSMTLFYLERV</sequence>
<accession>A0A6S6SGA4</accession>
<organism evidence="1">
    <name type="scientific">uncultured Sulfurovum sp</name>
    <dbReference type="NCBI Taxonomy" id="269237"/>
    <lineage>
        <taxon>Bacteria</taxon>
        <taxon>Pseudomonadati</taxon>
        <taxon>Campylobacterota</taxon>
        <taxon>Epsilonproteobacteria</taxon>
        <taxon>Campylobacterales</taxon>
        <taxon>Sulfurovaceae</taxon>
        <taxon>Sulfurovum</taxon>
        <taxon>environmental samples</taxon>
    </lineage>
</organism>
<dbReference type="EMBL" id="CACVAR010000121">
    <property type="protein sequence ID" value="CAA6803909.1"/>
    <property type="molecule type" value="Genomic_DNA"/>
</dbReference>
<proteinExistence type="predicted"/>
<name>A0A6S6SGA4_9BACT</name>